<name>A0ABU5IBZ7_9BURK</name>
<dbReference type="NCBIfam" id="TIGR01730">
    <property type="entry name" value="RND_mfp"/>
    <property type="match status" value="1"/>
</dbReference>
<gene>
    <name evidence="6" type="ORF">SM757_07705</name>
</gene>
<proteinExistence type="inferred from homology"/>
<sequence>MKLSSLNSTALAAALALAGLLLSVPLVQAQAPAKGDAKASAPRAALTVTVTQPQPAQWAQTLSANGNVAAWQETIVGAELGGVALSQVLVNVGDVVKRGQPLARMVDDTIRADVAQAQAALAEAQAALAEAQANAERARALQQSGALSAQQISQYLTGEQTAAARVQSARAQLQAQELRLRKTQVLAPDDGVVSARNAAVGSVAQPGLELFRLIRQGRLEWRAEVPATELPQVKAGQAVTLVTPAGTRVPGKVRQIAPTIDPQTRNALVYVDLQSAPGSDVRAGMFARGDLTLARRAVLTLPASAVLLREGFSSVMVVGPDSKITQLKVEAGQRQGDRVEVRGVKADARVVDRGAAFLADGDTVQVVDAPPAAAAPGASRQAAAGAAQPLDAKAAR</sequence>
<dbReference type="Gene3D" id="2.40.30.170">
    <property type="match status" value="1"/>
</dbReference>
<comment type="similarity">
    <text evidence="1">Belongs to the membrane fusion protein (MFP) (TC 8.A.1) family.</text>
</comment>
<evidence type="ECO:0000313" key="6">
    <source>
        <dbReference type="EMBL" id="MDZ5456457.1"/>
    </source>
</evidence>
<feature type="chain" id="PRO_5047337721" evidence="4">
    <location>
        <begin position="30"/>
        <end position="396"/>
    </location>
</feature>
<evidence type="ECO:0000259" key="5">
    <source>
        <dbReference type="Pfam" id="PF25954"/>
    </source>
</evidence>
<keyword evidence="4" id="KW-0732">Signal</keyword>
<dbReference type="Gene3D" id="2.40.420.20">
    <property type="match status" value="1"/>
</dbReference>
<evidence type="ECO:0000256" key="1">
    <source>
        <dbReference type="ARBA" id="ARBA00009477"/>
    </source>
</evidence>
<organism evidence="6 7">
    <name type="scientific">Azohydromonas lata</name>
    <dbReference type="NCBI Taxonomy" id="45677"/>
    <lineage>
        <taxon>Bacteria</taxon>
        <taxon>Pseudomonadati</taxon>
        <taxon>Pseudomonadota</taxon>
        <taxon>Betaproteobacteria</taxon>
        <taxon>Burkholderiales</taxon>
        <taxon>Sphaerotilaceae</taxon>
        <taxon>Azohydromonas</taxon>
    </lineage>
</organism>
<keyword evidence="2" id="KW-0175">Coiled coil</keyword>
<dbReference type="EMBL" id="JAXOJX010000009">
    <property type="protein sequence ID" value="MDZ5456457.1"/>
    <property type="molecule type" value="Genomic_DNA"/>
</dbReference>
<dbReference type="Proteomes" id="UP001293718">
    <property type="component" value="Unassembled WGS sequence"/>
</dbReference>
<dbReference type="InterPro" id="IPR006143">
    <property type="entry name" value="RND_pump_MFP"/>
</dbReference>
<dbReference type="PANTHER" id="PTHR30469:SF15">
    <property type="entry name" value="HLYD FAMILY OF SECRETION PROTEINS"/>
    <property type="match status" value="1"/>
</dbReference>
<dbReference type="Gene3D" id="2.40.50.100">
    <property type="match status" value="1"/>
</dbReference>
<comment type="caution">
    <text evidence="6">The sequence shown here is derived from an EMBL/GenBank/DDBJ whole genome shotgun (WGS) entry which is preliminary data.</text>
</comment>
<reference evidence="6 7" key="1">
    <citation type="submission" date="2023-11" db="EMBL/GenBank/DDBJ databases">
        <title>Draft genome of Azohydromonas lata strain H1 (DSM1123), a polyhydroxyalkanoate producer.</title>
        <authorList>
            <person name="Traversa D."/>
            <person name="D'Addabbo P."/>
            <person name="Pazzani C."/>
            <person name="Manzari C."/>
            <person name="Chiara M."/>
            <person name="Scrascia M."/>
        </authorList>
    </citation>
    <scope>NUCLEOTIDE SEQUENCE [LARGE SCALE GENOMIC DNA]</scope>
    <source>
        <strain evidence="6 7">H1</strain>
    </source>
</reference>
<feature type="coiled-coil region" evidence="2">
    <location>
        <begin position="112"/>
        <end position="141"/>
    </location>
</feature>
<dbReference type="InterPro" id="IPR058792">
    <property type="entry name" value="Beta-barrel_RND_2"/>
</dbReference>
<keyword evidence="7" id="KW-1185">Reference proteome</keyword>
<dbReference type="Pfam" id="PF25954">
    <property type="entry name" value="Beta-barrel_RND_2"/>
    <property type="match status" value="1"/>
</dbReference>
<evidence type="ECO:0000256" key="2">
    <source>
        <dbReference type="SAM" id="Coils"/>
    </source>
</evidence>
<feature type="region of interest" description="Disordered" evidence="3">
    <location>
        <begin position="372"/>
        <end position="396"/>
    </location>
</feature>
<evidence type="ECO:0000256" key="4">
    <source>
        <dbReference type="SAM" id="SignalP"/>
    </source>
</evidence>
<evidence type="ECO:0000256" key="3">
    <source>
        <dbReference type="SAM" id="MobiDB-lite"/>
    </source>
</evidence>
<dbReference type="SUPFAM" id="SSF111369">
    <property type="entry name" value="HlyD-like secretion proteins"/>
    <property type="match status" value="1"/>
</dbReference>
<feature type="domain" description="CusB-like beta-barrel" evidence="5">
    <location>
        <begin position="223"/>
        <end position="292"/>
    </location>
</feature>
<dbReference type="PANTHER" id="PTHR30469">
    <property type="entry name" value="MULTIDRUG RESISTANCE PROTEIN MDTA"/>
    <property type="match status" value="1"/>
</dbReference>
<feature type="signal peptide" evidence="4">
    <location>
        <begin position="1"/>
        <end position="29"/>
    </location>
</feature>
<evidence type="ECO:0000313" key="7">
    <source>
        <dbReference type="Proteomes" id="UP001293718"/>
    </source>
</evidence>
<accession>A0ABU5IBZ7</accession>
<dbReference type="RefSeq" id="WP_066337379.1">
    <property type="nucleotide sequence ID" value="NZ_JAXOJX010000009.1"/>
</dbReference>
<protein>
    <submittedName>
        <fullName evidence="6">Efflux RND transporter periplasmic adaptor subunit</fullName>
    </submittedName>
</protein>
<dbReference type="Gene3D" id="1.10.287.470">
    <property type="entry name" value="Helix hairpin bin"/>
    <property type="match status" value="1"/>
</dbReference>